<protein>
    <submittedName>
        <fullName evidence="6">Putative tyrosine-protein kinase, non-receptor Jak/Tyk2</fullName>
    </submittedName>
</protein>
<dbReference type="AlphaFoldDB" id="A0A251S9X7"/>
<evidence type="ECO:0000313" key="7">
    <source>
        <dbReference type="Proteomes" id="UP000215914"/>
    </source>
</evidence>
<evidence type="ECO:0000259" key="5">
    <source>
        <dbReference type="Pfam" id="PF07714"/>
    </source>
</evidence>
<keyword evidence="3 6" id="KW-0418">Kinase</keyword>
<dbReference type="GO" id="GO:0004672">
    <property type="term" value="F:protein kinase activity"/>
    <property type="evidence" value="ECO:0007669"/>
    <property type="project" value="InterPro"/>
</dbReference>
<evidence type="ECO:0000256" key="4">
    <source>
        <dbReference type="ARBA" id="ARBA00022840"/>
    </source>
</evidence>
<dbReference type="OMA" id="MSPECAM"/>
<keyword evidence="7" id="KW-1185">Reference proteome</keyword>
<accession>A0A251S9X7</accession>
<dbReference type="InterPro" id="IPR052059">
    <property type="entry name" value="CR_Ser/Thr_kinase"/>
</dbReference>
<dbReference type="SUPFAM" id="SSF56112">
    <property type="entry name" value="Protein kinase-like (PK-like)"/>
    <property type="match status" value="1"/>
</dbReference>
<keyword evidence="4" id="KW-0067">ATP-binding</keyword>
<dbReference type="InterPro" id="IPR011009">
    <property type="entry name" value="Kinase-like_dom_sf"/>
</dbReference>
<dbReference type="InParanoid" id="A0A251S9X7"/>
<keyword evidence="2" id="KW-0547">Nucleotide-binding</keyword>
<keyword evidence="6" id="KW-0675">Receptor</keyword>
<feature type="domain" description="Serine-threonine/tyrosine-protein kinase catalytic" evidence="5">
    <location>
        <begin position="10"/>
        <end position="99"/>
    </location>
</feature>
<evidence type="ECO:0000313" key="6">
    <source>
        <dbReference type="EMBL" id="OTF95553.1"/>
    </source>
</evidence>
<dbReference type="Gene3D" id="1.10.510.10">
    <property type="entry name" value="Transferase(Phosphotransferase) domain 1"/>
    <property type="match status" value="1"/>
</dbReference>
<evidence type="ECO:0000256" key="1">
    <source>
        <dbReference type="ARBA" id="ARBA00022679"/>
    </source>
</evidence>
<sequence>MILYVFCRGYLAPEYAMHRHRIEKADVFGFGVVALEIVSGRPNSDSTLEDEQIYLLEWLVDEDFSDFDENEVKRVTRIALLCTQTSPIQRTPMSRVVAMLSGDIEAD</sequence>
<organism evidence="6 7">
    <name type="scientific">Helianthus annuus</name>
    <name type="common">Common sunflower</name>
    <dbReference type="NCBI Taxonomy" id="4232"/>
    <lineage>
        <taxon>Eukaryota</taxon>
        <taxon>Viridiplantae</taxon>
        <taxon>Streptophyta</taxon>
        <taxon>Embryophyta</taxon>
        <taxon>Tracheophyta</taxon>
        <taxon>Spermatophyta</taxon>
        <taxon>Magnoliopsida</taxon>
        <taxon>eudicotyledons</taxon>
        <taxon>Gunneridae</taxon>
        <taxon>Pentapetalae</taxon>
        <taxon>asterids</taxon>
        <taxon>campanulids</taxon>
        <taxon>Asterales</taxon>
        <taxon>Asteraceae</taxon>
        <taxon>Asteroideae</taxon>
        <taxon>Heliantheae alliance</taxon>
        <taxon>Heliantheae</taxon>
        <taxon>Helianthus</taxon>
    </lineage>
</organism>
<name>A0A251S9X7_HELAN</name>
<reference evidence="7" key="1">
    <citation type="journal article" date="2017" name="Nature">
        <title>The sunflower genome provides insights into oil metabolism, flowering and Asterid evolution.</title>
        <authorList>
            <person name="Badouin H."/>
            <person name="Gouzy J."/>
            <person name="Grassa C.J."/>
            <person name="Murat F."/>
            <person name="Staton S.E."/>
            <person name="Cottret L."/>
            <person name="Lelandais-Briere C."/>
            <person name="Owens G.L."/>
            <person name="Carrere S."/>
            <person name="Mayjonade B."/>
            <person name="Legrand L."/>
            <person name="Gill N."/>
            <person name="Kane N.C."/>
            <person name="Bowers J.E."/>
            <person name="Hubner S."/>
            <person name="Bellec A."/>
            <person name="Berard A."/>
            <person name="Berges H."/>
            <person name="Blanchet N."/>
            <person name="Boniface M.C."/>
            <person name="Brunel D."/>
            <person name="Catrice O."/>
            <person name="Chaidir N."/>
            <person name="Claudel C."/>
            <person name="Donnadieu C."/>
            <person name="Faraut T."/>
            <person name="Fievet G."/>
            <person name="Helmstetter N."/>
            <person name="King M."/>
            <person name="Knapp S.J."/>
            <person name="Lai Z."/>
            <person name="Le Paslier M.C."/>
            <person name="Lippi Y."/>
            <person name="Lorenzon L."/>
            <person name="Mandel J.R."/>
            <person name="Marage G."/>
            <person name="Marchand G."/>
            <person name="Marquand E."/>
            <person name="Bret-Mestries E."/>
            <person name="Morien E."/>
            <person name="Nambeesan S."/>
            <person name="Nguyen T."/>
            <person name="Pegot-Espagnet P."/>
            <person name="Pouilly N."/>
            <person name="Raftis F."/>
            <person name="Sallet E."/>
            <person name="Schiex T."/>
            <person name="Thomas J."/>
            <person name="Vandecasteele C."/>
            <person name="Vares D."/>
            <person name="Vear F."/>
            <person name="Vautrin S."/>
            <person name="Crespi M."/>
            <person name="Mangin B."/>
            <person name="Burke J.M."/>
            <person name="Salse J."/>
            <person name="Munos S."/>
            <person name="Vincourt P."/>
            <person name="Rieseberg L.H."/>
            <person name="Langlade N.B."/>
        </authorList>
    </citation>
    <scope>NUCLEOTIDE SEQUENCE [LARGE SCALE GENOMIC DNA]</scope>
    <source>
        <strain evidence="7">cv. SF193</strain>
    </source>
</reference>
<dbReference type="EMBL" id="CM007904">
    <property type="protein sequence ID" value="OTF95553.1"/>
    <property type="molecule type" value="Genomic_DNA"/>
</dbReference>
<dbReference type="PANTHER" id="PTHR47973">
    <property type="entry name" value="CYSTEINE-RICH RECEPTOR-LIKE PROTEIN KINASE 3"/>
    <property type="match status" value="1"/>
</dbReference>
<dbReference type="InterPro" id="IPR001245">
    <property type="entry name" value="Ser-Thr/Tyr_kinase_cat_dom"/>
</dbReference>
<proteinExistence type="predicted"/>
<dbReference type="GO" id="GO:0005524">
    <property type="term" value="F:ATP binding"/>
    <property type="evidence" value="ECO:0007669"/>
    <property type="project" value="UniProtKB-KW"/>
</dbReference>
<dbReference type="Pfam" id="PF07714">
    <property type="entry name" value="PK_Tyr_Ser-Thr"/>
    <property type="match status" value="1"/>
</dbReference>
<gene>
    <name evidence="6" type="ORF">HannXRQ_Chr15g0484411</name>
</gene>
<keyword evidence="1" id="KW-0808">Transferase</keyword>
<evidence type="ECO:0000256" key="2">
    <source>
        <dbReference type="ARBA" id="ARBA00022741"/>
    </source>
</evidence>
<dbReference type="Proteomes" id="UP000215914">
    <property type="component" value="Chromosome 15"/>
</dbReference>
<evidence type="ECO:0000256" key="3">
    <source>
        <dbReference type="ARBA" id="ARBA00022777"/>
    </source>
</evidence>